<dbReference type="KEGG" id="vg:15613144"/>
<name>A0A916NXS0_CBEPV</name>
<evidence type="ECO:0000313" key="1">
    <source>
        <dbReference type="EMBL" id="CCU55722.1"/>
    </source>
</evidence>
<dbReference type="EMBL" id="HF679132">
    <property type="protein sequence ID" value="CCU55722.1"/>
    <property type="molecule type" value="Genomic_DNA"/>
</dbReference>
<organism evidence="1 2">
    <name type="scientific">Choristoneura biennis entomopoxvirus</name>
    <name type="common">CbEPV</name>
    <dbReference type="NCBI Taxonomy" id="10288"/>
    <lineage>
        <taxon>Viruses</taxon>
        <taxon>Varidnaviria</taxon>
        <taxon>Bamfordvirae</taxon>
        <taxon>Nucleocytoviricota</taxon>
        <taxon>Pokkesviricetes</taxon>
        <taxon>Chitovirales</taxon>
        <taxon>Poxviridae</taxon>
        <taxon>Entomopoxvirinae</taxon>
        <taxon>Betaentomopoxvirus</taxon>
        <taxon>Betaentomopoxvirus cbiennis</taxon>
    </lineage>
</organism>
<proteinExistence type="predicted"/>
<protein>
    <submittedName>
        <fullName evidence="1">Uncharacterized protein</fullName>
    </submittedName>
</protein>
<keyword evidence="2" id="KW-1185">Reference proteome</keyword>
<dbReference type="OrthoDB" id="8958at10239"/>
<gene>
    <name evidence="1" type="ORF">CHBEV_154</name>
</gene>
<dbReference type="RefSeq" id="YP_008004224.1">
    <property type="nucleotide sequence ID" value="NC_021248.1"/>
</dbReference>
<dbReference type="GeneID" id="15613144"/>
<organismHost>
    <name type="scientific">Choristoneura fumiferana</name>
    <name type="common">Spruce budworm moth</name>
    <name type="synonym">Archips fumiferana</name>
    <dbReference type="NCBI Taxonomy" id="7141"/>
</organismHost>
<sequence length="438" mass="52254">MEHSYVKLASTIIKSLNSVRPDLVLKPINYDDDEMYIERIFINGYMKENDFREFDDKQWISSMQYIYLKLFSFFNNKNGTLKYVYDISHDDDKKILLSYYKDLINKLNINILKQKIICKAKEEITISESINYKINNMIRNISNYKEPTFIANLIDLFFYDEEIRKIFIEIINNYIPYRSFDNCNNDYYTEEARNIMILMMNINVGTTKCTQEINDYINTFISKLFDTSEFLNKCILSFKNDSCVKFKCCSIKKASNIYECDNGDLSCIKYNKNTSGYKPLHIRLHIIHILIKILNIFIYCYKNNIYDKYKTKMNNSDFNNKFSNLKDILNINLNDKIDIANIFSRIYDNREQLSELYDNNKENIKKYLKEQLSTLELSQSIKNNIYDIIDSSIDEINFNNIPDINKDMFNEKIDEVKTFMNDKVKPILNIINKKFKKV</sequence>
<accession>A0A916NXS0</accession>
<evidence type="ECO:0000313" key="2">
    <source>
        <dbReference type="Proteomes" id="UP000792220"/>
    </source>
</evidence>
<dbReference type="Proteomes" id="UP000792220">
    <property type="component" value="Genome"/>
</dbReference>
<reference evidence="1" key="1">
    <citation type="journal article" date="2013" name="J. Virol.">
        <title>New Insights into the Evolution of Entomopoxvirinae from the Complete Genome Sequences of Four Entomopoxviruses Infecting Adoxophyes honmai, Choristoneura biennis, Choristoneura rosaceana, and Mythimna separata.</title>
        <authorList>
            <person name="Theze J."/>
            <person name="Takatsuka J."/>
            <person name="Li Z."/>
            <person name="Gallais J."/>
            <person name="Doucet D."/>
            <person name="Arif B."/>
            <person name="Nakai M."/>
            <person name="Herniou E.A."/>
        </authorList>
    </citation>
    <scope>NUCLEOTIDE SEQUENCE</scope>
</reference>